<dbReference type="EMBL" id="JAEHOI010000002">
    <property type="protein sequence ID" value="MBK0421091.1"/>
    <property type="molecule type" value="Genomic_DNA"/>
</dbReference>
<dbReference type="Pfam" id="PF01844">
    <property type="entry name" value="HNH"/>
    <property type="match status" value="1"/>
</dbReference>
<protein>
    <submittedName>
        <fullName evidence="3">HNH endonuclease</fullName>
    </submittedName>
</protein>
<keyword evidence="3" id="KW-0255">Endonuclease</keyword>
<dbReference type="InterPro" id="IPR002711">
    <property type="entry name" value="HNH"/>
</dbReference>
<evidence type="ECO:0000256" key="1">
    <source>
        <dbReference type="SAM" id="MobiDB-lite"/>
    </source>
</evidence>
<dbReference type="GO" id="GO:0003676">
    <property type="term" value="F:nucleic acid binding"/>
    <property type="evidence" value="ECO:0007669"/>
    <property type="project" value="InterPro"/>
</dbReference>
<keyword evidence="3" id="KW-0540">Nuclease</keyword>
<dbReference type="SMART" id="SM00507">
    <property type="entry name" value="HNHc"/>
    <property type="match status" value="1"/>
</dbReference>
<dbReference type="GO" id="GO:0008270">
    <property type="term" value="F:zinc ion binding"/>
    <property type="evidence" value="ECO:0007669"/>
    <property type="project" value="InterPro"/>
</dbReference>
<name>A0A934QAQ8_9MICO</name>
<comment type="caution">
    <text evidence="3">The sequence shown here is derived from an EMBL/GenBank/DDBJ whole genome shotgun (WGS) entry which is preliminary data.</text>
</comment>
<feature type="domain" description="HNH nuclease" evidence="2">
    <location>
        <begin position="38"/>
        <end position="88"/>
    </location>
</feature>
<evidence type="ECO:0000259" key="2">
    <source>
        <dbReference type="SMART" id="SM00507"/>
    </source>
</evidence>
<feature type="compositionally biased region" description="Low complexity" evidence="1">
    <location>
        <begin position="127"/>
        <end position="147"/>
    </location>
</feature>
<evidence type="ECO:0000313" key="4">
    <source>
        <dbReference type="Proteomes" id="UP000618733"/>
    </source>
</evidence>
<proteinExistence type="predicted"/>
<dbReference type="Gene3D" id="1.10.30.50">
    <property type="match status" value="1"/>
</dbReference>
<dbReference type="CDD" id="cd00085">
    <property type="entry name" value="HNHc"/>
    <property type="match status" value="1"/>
</dbReference>
<organism evidence="3 4">
    <name type="scientific">Leucobacter edaphi</name>
    <dbReference type="NCBI Taxonomy" id="2796472"/>
    <lineage>
        <taxon>Bacteria</taxon>
        <taxon>Bacillati</taxon>
        <taxon>Actinomycetota</taxon>
        <taxon>Actinomycetes</taxon>
        <taxon>Micrococcales</taxon>
        <taxon>Microbacteriaceae</taxon>
        <taxon>Leucobacter</taxon>
    </lineage>
</organism>
<reference evidence="3" key="1">
    <citation type="submission" date="2020-12" db="EMBL/GenBank/DDBJ databases">
        <title>Leucobacter sp. CAS2, isolated from Chromium sludge.</title>
        <authorList>
            <person name="Xu Z."/>
        </authorList>
    </citation>
    <scope>NUCLEOTIDE SEQUENCE</scope>
    <source>
        <strain evidence="3">CSA2</strain>
    </source>
</reference>
<evidence type="ECO:0000313" key="3">
    <source>
        <dbReference type="EMBL" id="MBK0421091.1"/>
    </source>
</evidence>
<dbReference type="AlphaFoldDB" id="A0A934QAQ8"/>
<sequence length="147" mass="16161">MPASRRYATRKPSAAARARAAKRRKGRLSRVENDLTEAQWDLLLELWAGCAYCRATDTALQRDCIQPVSRGGRYTIGNVAPACRSCNASKNNSEVTGWLRRRKLDERAFLLRHAQILAELADREPAADAGEAAPADAAAPEAPLRCE</sequence>
<dbReference type="Proteomes" id="UP000618733">
    <property type="component" value="Unassembled WGS sequence"/>
</dbReference>
<accession>A0A934QAQ8</accession>
<keyword evidence="4" id="KW-1185">Reference proteome</keyword>
<keyword evidence="3" id="KW-0378">Hydrolase</keyword>
<dbReference type="RefSeq" id="WP_200131281.1">
    <property type="nucleotide sequence ID" value="NZ_JAEHOI010000002.1"/>
</dbReference>
<dbReference type="InterPro" id="IPR003615">
    <property type="entry name" value="HNH_nuc"/>
</dbReference>
<gene>
    <name evidence="3" type="ORF">JD292_03215</name>
</gene>
<dbReference type="GO" id="GO:0004519">
    <property type="term" value="F:endonuclease activity"/>
    <property type="evidence" value="ECO:0007669"/>
    <property type="project" value="UniProtKB-KW"/>
</dbReference>
<feature type="region of interest" description="Disordered" evidence="1">
    <location>
        <begin position="125"/>
        <end position="147"/>
    </location>
</feature>